<evidence type="ECO:0000313" key="3">
    <source>
        <dbReference type="Proteomes" id="UP000037035"/>
    </source>
</evidence>
<reference evidence="2 3" key="1">
    <citation type="submission" date="2015-08" db="EMBL/GenBank/DDBJ databases">
        <title>Next Generation Sequencing and Analysis of the Genome of Puccinia sorghi L Schw, the Causal Agent of Maize Common Rust.</title>
        <authorList>
            <person name="Rochi L."/>
            <person name="Burguener G."/>
            <person name="Darino M."/>
            <person name="Turjanski A."/>
            <person name="Kreff E."/>
            <person name="Dieguez M.J."/>
            <person name="Sacco F."/>
        </authorList>
    </citation>
    <scope>NUCLEOTIDE SEQUENCE [LARGE SCALE GENOMIC DNA]</scope>
    <source>
        <strain evidence="2 3">RO10H11247</strain>
    </source>
</reference>
<dbReference type="EMBL" id="LAVV01011309">
    <property type="protein sequence ID" value="KNZ47937.1"/>
    <property type="molecule type" value="Genomic_DNA"/>
</dbReference>
<evidence type="ECO:0000256" key="1">
    <source>
        <dbReference type="SAM" id="Phobius"/>
    </source>
</evidence>
<comment type="caution">
    <text evidence="2">The sequence shown here is derived from an EMBL/GenBank/DDBJ whole genome shotgun (WGS) entry which is preliminary data.</text>
</comment>
<dbReference type="Proteomes" id="UP000037035">
    <property type="component" value="Unassembled WGS sequence"/>
</dbReference>
<sequence>MIFLRIPQLAIYYLNDNSAGKGGLVLGAQAGPDFAWGPEQEADKSGWCFREWKLAGSWGCRGVGSGQELQGRMKLWFRESGFLKHQANFHNFQGRIFRISFCVAVTKRLFPVIYKETIDFPNPQRRTLSTPTDFFSFHNVCIQLELNSRLYLLENYHFNPEREEKKVLYKMILRIFKKCICYYLFLISLKLGLREVPVFSGTFFSGLSSLQGPQKIHRKIRNYLILSFGIFLYFLKGFLGDFFITRKSVKNRQKVGKQRGVCKQGCLRCHLEGFQVPRRIILTKNEGIGLEGFFVKNRGRDKLTRISLDGWSLVGITGGKYWGGLRLE</sequence>
<dbReference type="AlphaFoldDB" id="A0A0L6UI58"/>
<keyword evidence="1" id="KW-1133">Transmembrane helix</keyword>
<keyword evidence="1" id="KW-0472">Membrane</keyword>
<keyword evidence="3" id="KW-1185">Reference proteome</keyword>
<protein>
    <submittedName>
        <fullName evidence="2">Uncharacterized protein</fullName>
    </submittedName>
</protein>
<proteinExistence type="predicted"/>
<name>A0A0L6UI58_9BASI</name>
<accession>A0A0L6UI58</accession>
<dbReference type="VEuPathDB" id="FungiDB:VP01_6030g1"/>
<organism evidence="2 3">
    <name type="scientific">Puccinia sorghi</name>
    <dbReference type="NCBI Taxonomy" id="27349"/>
    <lineage>
        <taxon>Eukaryota</taxon>
        <taxon>Fungi</taxon>
        <taxon>Dikarya</taxon>
        <taxon>Basidiomycota</taxon>
        <taxon>Pucciniomycotina</taxon>
        <taxon>Pucciniomycetes</taxon>
        <taxon>Pucciniales</taxon>
        <taxon>Pucciniaceae</taxon>
        <taxon>Puccinia</taxon>
    </lineage>
</organism>
<feature type="transmembrane region" description="Helical" evidence="1">
    <location>
        <begin position="223"/>
        <end position="244"/>
    </location>
</feature>
<keyword evidence="1" id="KW-0812">Transmembrane</keyword>
<gene>
    <name evidence="2" type="ORF">VP01_6030g1</name>
</gene>
<evidence type="ECO:0000313" key="2">
    <source>
        <dbReference type="EMBL" id="KNZ47937.1"/>
    </source>
</evidence>